<sequence length="273" mass="28368">MLATAIIVFREVIEAALVIGIVMAASQGAAFRNLWITGGVAAGLIGSCVVAAFAGTLAEAAAGFGQELFNAAILFTAVIMLGWHNVWMRRHGREIARDMNRVGRAVASGERPLYALAIVVGMAVLREGSEVVLFLYGIASTESGGGSAMISGGVLGIVLGAAIGAGMYRGLLRIPAQHLFTVTSGLILLLAAGLASQGAACLVQADWLPAFGHEVWNSSALLSEDSLPGQVLHTLIGYVSRPDGIQILFYLGTLVAISLLMRLFGDDDKTVSS</sequence>
<dbReference type="Pfam" id="PF03239">
    <property type="entry name" value="FTR1"/>
    <property type="match status" value="1"/>
</dbReference>
<comment type="similarity">
    <text evidence="2">Belongs to the oxidase-dependent Fe transporter (OFeT) (TC 9.A.10.1) family.</text>
</comment>
<name>A0A5Q0BCQ2_9GAMM</name>
<dbReference type="GO" id="GO:0033573">
    <property type="term" value="C:high-affinity iron permease complex"/>
    <property type="evidence" value="ECO:0007669"/>
    <property type="project" value="InterPro"/>
</dbReference>
<evidence type="ECO:0000256" key="4">
    <source>
        <dbReference type="ARBA" id="ARBA00022989"/>
    </source>
</evidence>
<dbReference type="AlphaFoldDB" id="A0A5Q0BCQ2"/>
<evidence type="ECO:0000256" key="3">
    <source>
        <dbReference type="ARBA" id="ARBA00022692"/>
    </source>
</evidence>
<keyword evidence="3 6" id="KW-0812">Transmembrane</keyword>
<comment type="subcellular location">
    <subcellularLocation>
        <location evidence="1">Membrane</location>
        <topology evidence="1">Multi-pass membrane protein</topology>
    </subcellularLocation>
</comment>
<dbReference type="GO" id="GO:0015093">
    <property type="term" value="F:ferrous iron transmembrane transporter activity"/>
    <property type="evidence" value="ECO:0007669"/>
    <property type="project" value="TreeGrafter"/>
</dbReference>
<proteinExistence type="inferred from homology"/>
<dbReference type="FunCoup" id="A0A5Q0BCQ2">
    <property type="interactions" value="31"/>
</dbReference>
<gene>
    <name evidence="7" type="ORF">F6R98_02575</name>
</gene>
<feature type="transmembrane region" description="Helical" evidence="6">
    <location>
        <begin position="148"/>
        <end position="168"/>
    </location>
</feature>
<feature type="transmembrane region" description="Helical" evidence="6">
    <location>
        <begin position="113"/>
        <end position="136"/>
    </location>
</feature>
<keyword evidence="8" id="KW-1185">Reference proteome</keyword>
<feature type="transmembrane region" description="Helical" evidence="6">
    <location>
        <begin position="180"/>
        <end position="205"/>
    </location>
</feature>
<feature type="transmembrane region" description="Helical" evidence="6">
    <location>
        <begin position="247"/>
        <end position="265"/>
    </location>
</feature>
<dbReference type="InterPro" id="IPR004923">
    <property type="entry name" value="FTR1/Fip1/EfeU"/>
</dbReference>
<evidence type="ECO:0000256" key="1">
    <source>
        <dbReference type="ARBA" id="ARBA00004141"/>
    </source>
</evidence>
<dbReference type="RefSeq" id="WP_153247629.1">
    <property type="nucleotide sequence ID" value="NZ_CP135727.1"/>
</dbReference>
<evidence type="ECO:0000256" key="5">
    <source>
        <dbReference type="ARBA" id="ARBA00023136"/>
    </source>
</evidence>
<evidence type="ECO:0000313" key="7">
    <source>
        <dbReference type="EMBL" id="QFY41645.1"/>
    </source>
</evidence>
<reference evidence="7 8" key="1">
    <citation type="submission" date="2019-09" db="EMBL/GenBank/DDBJ databases">
        <title>Ecophysiology of the spiral-shaped methanotroph Methylospira mobilis as revealed by the complete genome sequence.</title>
        <authorList>
            <person name="Oshkin I.Y."/>
            <person name="Dedysh S.N."/>
            <person name="Miroshnikov K."/>
            <person name="Danilova O.V."/>
            <person name="Hakobyan A."/>
            <person name="Liesack W."/>
        </authorList>
    </citation>
    <scope>NUCLEOTIDE SEQUENCE [LARGE SCALE GENOMIC DNA]</scope>
    <source>
        <strain evidence="7 8">Shm1</strain>
    </source>
</reference>
<evidence type="ECO:0000256" key="2">
    <source>
        <dbReference type="ARBA" id="ARBA00008333"/>
    </source>
</evidence>
<organism evidence="7 8">
    <name type="scientific">Candidatus Methylospira mobilis</name>
    <dbReference type="NCBI Taxonomy" id="1808979"/>
    <lineage>
        <taxon>Bacteria</taxon>
        <taxon>Pseudomonadati</taxon>
        <taxon>Pseudomonadota</taxon>
        <taxon>Gammaproteobacteria</taxon>
        <taxon>Methylococcales</taxon>
        <taxon>Methylococcaceae</taxon>
        <taxon>Candidatus Methylospira</taxon>
    </lineage>
</organism>
<evidence type="ECO:0000256" key="6">
    <source>
        <dbReference type="SAM" id="Phobius"/>
    </source>
</evidence>
<dbReference type="OrthoDB" id="5294331at2"/>
<dbReference type="InParanoid" id="A0A5Q0BCQ2"/>
<keyword evidence="4 6" id="KW-1133">Transmembrane helix</keyword>
<dbReference type="KEGG" id="mmob:F6R98_02575"/>
<keyword evidence="5 6" id="KW-0472">Membrane</keyword>
<protein>
    <submittedName>
        <fullName evidence="7">Iron permease</fullName>
    </submittedName>
</protein>
<feature type="transmembrane region" description="Helical" evidence="6">
    <location>
        <begin position="68"/>
        <end position="87"/>
    </location>
</feature>
<accession>A0A5Q0BCQ2</accession>
<dbReference type="PANTHER" id="PTHR31632:SF2">
    <property type="entry name" value="PLASMA MEMBRANE IRON PERMEASE"/>
    <property type="match status" value="1"/>
</dbReference>
<dbReference type="EMBL" id="CP044205">
    <property type="protein sequence ID" value="QFY41645.1"/>
    <property type="molecule type" value="Genomic_DNA"/>
</dbReference>
<dbReference type="Proteomes" id="UP000325755">
    <property type="component" value="Chromosome"/>
</dbReference>
<dbReference type="PANTHER" id="PTHR31632">
    <property type="entry name" value="IRON TRANSPORTER FTH1"/>
    <property type="match status" value="1"/>
</dbReference>
<feature type="transmembrane region" description="Helical" evidence="6">
    <location>
        <begin position="34"/>
        <end position="56"/>
    </location>
</feature>
<evidence type="ECO:0000313" key="8">
    <source>
        <dbReference type="Proteomes" id="UP000325755"/>
    </source>
</evidence>